<dbReference type="EMBL" id="LWSA01000307">
    <property type="protein sequence ID" value="OCX68242.1"/>
    <property type="molecule type" value="Genomic_DNA"/>
</dbReference>
<feature type="chain" id="PRO_5009838012" evidence="1">
    <location>
        <begin position="29"/>
        <end position="120"/>
    </location>
</feature>
<dbReference type="RefSeq" id="WP_024894068.1">
    <property type="nucleotide sequence ID" value="NZ_LWRZ01000123.1"/>
</dbReference>
<dbReference type="AlphaFoldDB" id="A0A1C2IIJ9"/>
<sequence length="120" mass="12652">MNQKPRLLPASKSIFAALLFCLPATSMAATPPALPTLMQGHHQQPDAVIATCQPLLQPGPSPTPHQKSPQEMVLRCVPHTLHVAGVVLNKQAASALFSGGKAGIKVVPYIHLKPKTKGAN</sequence>
<organism evidence="2 3">
    <name type="scientific">Acidithiobacillus thiooxidans</name>
    <name type="common">Thiobacillus thiooxidans</name>
    <dbReference type="NCBI Taxonomy" id="930"/>
    <lineage>
        <taxon>Bacteria</taxon>
        <taxon>Pseudomonadati</taxon>
        <taxon>Pseudomonadota</taxon>
        <taxon>Acidithiobacillia</taxon>
        <taxon>Acidithiobacillales</taxon>
        <taxon>Acidithiobacillaceae</taxon>
        <taxon>Acidithiobacillus</taxon>
    </lineage>
</organism>
<evidence type="ECO:0000313" key="2">
    <source>
        <dbReference type="EMBL" id="OCX68242.1"/>
    </source>
</evidence>
<proteinExistence type="predicted"/>
<comment type="caution">
    <text evidence="2">The sequence shown here is derived from an EMBL/GenBank/DDBJ whole genome shotgun (WGS) entry which is preliminary data.</text>
</comment>
<accession>A0A1C2IIJ9</accession>
<dbReference type="Proteomes" id="UP000094893">
    <property type="component" value="Unassembled WGS sequence"/>
</dbReference>
<gene>
    <name evidence="2" type="ORF">A6P07_18635</name>
</gene>
<protein>
    <submittedName>
        <fullName evidence="2">Uncharacterized protein</fullName>
    </submittedName>
</protein>
<name>A0A1C2IIJ9_ACITH</name>
<keyword evidence="1" id="KW-0732">Signal</keyword>
<feature type="signal peptide" evidence="1">
    <location>
        <begin position="1"/>
        <end position="28"/>
    </location>
</feature>
<evidence type="ECO:0000256" key="1">
    <source>
        <dbReference type="SAM" id="SignalP"/>
    </source>
</evidence>
<reference evidence="2 3" key="1">
    <citation type="journal article" date="2016" name="Int. J. Mol. Sci.">
        <title>Comparative genomics of the extreme acidophile Acidithiobacillus thiooxidans reveals intraspecific divergence and niche adaptation.</title>
        <authorList>
            <person name="Zhang X."/>
            <person name="Feng X."/>
            <person name="Tao J."/>
            <person name="Ma L."/>
            <person name="Xiao Y."/>
            <person name="Liang Y."/>
            <person name="Liu X."/>
            <person name="Yin H."/>
        </authorList>
    </citation>
    <scope>NUCLEOTIDE SEQUENCE [LARGE SCALE GENOMIC DNA]</scope>
    <source>
        <strain evidence="2 3">A02</strain>
    </source>
</reference>
<evidence type="ECO:0000313" key="3">
    <source>
        <dbReference type="Proteomes" id="UP000094893"/>
    </source>
</evidence>